<name>A0A9J6HBK5_HAELO</name>
<gene>
    <name evidence="2" type="ORF">HPB48_026506</name>
</gene>
<protein>
    <submittedName>
        <fullName evidence="2">Uncharacterized protein</fullName>
    </submittedName>
</protein>
<keyword evidence="3" id="KW-1185">Reference proteome</keyword>
<accession>A0A9J6HBK5</accession>
<proteinExistence type="predicted"/>
<dbReference type="EMBL" id="JABSTR010002536">
    <property type="protein sequence ID" value="KAH9384498.1"/>
    <property type="molecule type" value="Genomic_DNA"/>
</dbReference>
<evidence type="ECO:0000256" key="1">
    <source>
        <dbReference type="SAM" id="MobiDB-lite"/>
    </source>
</evidence>
<feature type="compositionally biased region" description="Pro residues" evidence="1">
    <location>
        <begin position="52"/>
        <end position="63"/>
    </location>
</feature>
<sequence length="301" mass="33549">MMPGDVRLKKTTLHAHGSESVVRLSQGSRGATSGRSTPPDENRSPPRIASPAPSPDQPPPESIPGPSTSCRLDTRYYTAEEIAARTEHADEVKRGTETKSATQRKFDLLEVDLAHLRGRIRHRFCLSGFAMLKDLFAHVRCGKCGLAAPDLRKPDRQYGLAVKLEVTCSICEHRVERFSSPRTEGSGNITLFEVNMRALKSIQSMGKGGDCSFRFLCWYELVPQRPAPQDIPSALEESGSGCTIRPKASDEGYEDWLADHECQRNIDCGAGRMEVEAALIMFKRSLLQEWAAVHNRDVRWR</sequence>
<evidence type="ECO:0000313" key="3">
    <source>
        <dbReference type="Proteomes" id="UP000821853"/>
    </source>
</evidence>
<evidence type="ECO:0000313" key="2">
    <source>
        <dbReference type="EMBL" id="KAH9384498.1"/>
    </source>
</evidence>
<comment type="caution">
    <text evidence="2">The sequence shown here is derived from an EMBL/GenBank/DDBJ whole genome shotgun (WGS) entry which is preliminary data.</text>
</comment>
<feature type="compositionally biased region" description="Polar residues" evidence="1">
    <location>
        <begin position="23"/>
        <end position="36"/>
    </location>
</feature>
<feature type="region of interest" description="Disordered" evidence="1">
    <location>
        <begin position="1"/>
        <end position="70"/>
    </location>
</feature>
<reference evidence="2 3" key="1">
    <citation type="journal article" date="2020" name="Cell">
        <title>Large-Scale Comparative Analyses of Tick Genomes Elucidate Their Genetic Diversity and Vector Capacities.</title>
        <authorList>
            <consortium name="Tick Genome and Microbiome Consortium (TIGMIC)"/>
            <person name="Jia N."/>
            <person name="Wang J."/>
            <person name="Shi W."/>
            <person name="Du L."/>
            <person name="Sun Y."/>
            <person name="Zhan W."/>
            <person name="Jiang J.F."/>
            <person name="Wang Q."/>
            <person name="Zhang B."/>
            <person name="Ji P."/>
            <person name="Bell-Sakyi L."/>
            <person name="Cui X.M."/>
            <person name="Yuan T.T."/>
            <person name="Jiang B.G."/>
            <person name="Yang W.F."/>
            <person name="Lam T.T."/>
            <person name="Chang Q.C."/>
            <person name="Ding S.J."/>
            <person name="Wang X.J."/>
            <person name="Zhu J.G."/>
            <person name="Ruan X.D."/>
            <person name="Zhao L."/>
            <person name="Wei J.T."/>
            <person name="Ye R.Z."/>
            <person name="Que T.C."/>
            <person name="Du C.H."/>
            <person name="Zhou Y.H."/>
            <person name="Cheng J.X."/>
            <person name="Dai P.F."/>
            <person name="Guo W.B."/>
            <person name="Han X.H."/>
            <person name="Huang E.J."/>
            <person name="Li L.F."/>
            <person name="Wei W."/>
            <person name="Gao Y.C."/>
            <person name="Liu J.Z."/>
            <person name="Shao H.Z."/>
            <person name="Wang X."/>
            <person name="Wang C.C."/>
            <person name="Yang T.C."/>
            <person name="Huo Q.B."/>
            <person name="Li W."/>
            <person name="Chen H.Y."/>
            <person name="Chen S.E."/>
            <person name="Zhou L.G."/>
            <person name="Ni X.B."/>
            <person name="Tian J.H."/>
            <person name="Sheng Y."/>
            <person name="Liu T."/>
            <person name="Pan Y.S."/>
            <person name="Xia L.Y."/>
            <person name="Li J."/>
            <person name="Zhao F."/>
            <person name="Cao W.C."/>
        </authorList>
    </citation>
    <scope>NUCLEOTIDE SEQUENCE [LARGE SCALE GENOMIC DNA]</scope>
    <source>
        <strain evidence="2">HaeL-2018</strain>
    </source>
</reference>
<dbReference type="AlphaFoldDB" id="A0A9J6HBK5"/>
<organism evidence="2 3">
    <name type="scientific">Haemaphysalis longicornis</name>
    <name type="common">Bush tick</name>
    <dbReference type="NCBI Taxonomy" id="44386"/>
    <lineage>
        <taxon>Eukaryota</taxon>
        <taxon>Metazoa</taxon>
        <taxon>Ecdysozoa</taxon>
        <taxon>Arthropoda</taxon>
        <taxon>Chelicerata</taxon>
        <taxon>Arachnida</taxon>
        <taxon>Acari</taxon>
        <taxon>Parasitiformes</taxon>
        <taxon>Ixodida</taxon>
        <taxon>Ixodoidea</taxon>
        <taxon>Ixodidae</taxon>
        <taxon>Haemaphysalinae</taxon>
        <taxon>Haemaphysalis</taxon>
    </lineage>
</organism>
<dbReference type="Proteomes" id="UP000821853">
    <property type="component" value="Unassembled WGS sequence"/>
</dbReference>
<dbReference type="VEuPathDB" id="VectorBase:HLOH_041640"/>
<dbReference type="OrthoDB" id="7680010at2759"/>